<name>A0A272EMS5_9RHOO</name>
<dbReference type="InterPro" id="IPR042257">
    <property type="entry name" value="DGOK_C"/>
</dbReference>
<evidence type="ECO:0008006" key="3">
    <source>
        <dbReference type="Google" id="ProtNLM"/>
    </source>
</evidence>
<accession>A0A272EMS5</accession>
<gene>
    <name evidence="1" type="ORF">CGU29_16545</name>
</gene>
<organism evidence="1 2">
    <name type="scientific">Candidatus Dactylopiibacterium carminicum</name>
    <dbReference type="NCBI Taxonomy" id="857335"/>
    <lineage>
        <taxon>Bacteria</taxon>
        <taxon>Pseudomonadati</taxon>
        <taxon>Pseudomonadota</taxon>
        <taxon>Betaproteobacteria</taxon>
        <taxon>Rhodocyclales</taxon>
        <taxon>Rhodocyclaceae</taxon>
        <taxon>Candidatus Dactylopiibacterium</taxon>
    </lineage>
</organism>
<dbReference type="GO" id="GO:0008671">
    <property type="term" value="F:2-dehydro-3-deoxygalactonokinase activity"/>
    <property type="evidence" value="ECO:0007669"/>
    <property type="project" value="InterPro"/>
</dbReference>
<dbReference type="AlphaFoldDB" id="A0A272EMS5"/>
<dbReference type="Gene3D" id="3.30.420.310">
    <property type="entry name" value="2-keto-3-deoxy-galactonokinase, C-terminal domain"/>
    <property type="match status" value="1"/>
</dbReference>
<evidence type="ECO:0000313" key="1">
    <source>
        <dbReference type="EMBL" id="PAS91413.1"/>
    </source>
</evidence>
<proteinExistence type="predicted"/>
<dbReference type="Proteomes" id="UP000216107">
    <property type="component" value="Unassembled WGS sequence"/>
</dbReference>
<dbReference type="Pfam" id="PF05035">
    <property type="entry name" value="DGOK"/>
    <property type="match status" value="1"/>
</dbReference>
<dbReference type="InterPro" id="IPR007729">
    <property type="entry name" value="DGOK"/>
</dbReference>
<evidence type="ECO:0000313" key="2">
    <source>
        <dbReference type="Proteomes" id="UP000216107"/>
    </source>
</evidence>
<dbReference type="GO" id="GO:0034194">
    <property type="term" value="P:D-galactonate catabolic process"/>
    <property type="evidence" value="ECO:0007669"/>
    <property type="project" value="InterPro"/>
</dbReference>
<reference evidence="1 2" key="1">
    <citation type="submission" date="2017-07" db="EMBL/GenBank/DDBJ databases">
        <title>Candidatus Dactylopiibacterium carminicum, a nitrogen-fixing symbiont of the cochineal insect Dactylopius coccus and Dactylopius opuntiae (Hemiptera: Coccoidea: Dactylopiidae).</title>
        <authorList>
            <person name="Vera A."/>
        </authorList>
    </citation>
    <scope>NUCLEOTIDE SEQUENCE [LARGE SCALE GENOMIC DNA]</scope>
    <source>
        <strain evidence="1 2">NFDCM</strain>
    </source>
</reference>
<dbReference type="EMBL" id="NMRN01000088">
    <property type="protein sequence ID" value="PAS91413.1"/>
    <property type="molecule type" value="Genomic_DNA"/>
</dbReference>
<sequence>MRQGCVQGFATYMTGELFAVLAQHSILGRLFSTGVATSEQAQEAFVAGINVARDGGPGALSHQLFAVRTLGLTGRYPGSALKDYLSGLLIGNELVSGLARLHGAGQEQALILIGDGALCQRYEEALAVLGAFPAAVLGNTAPAGLFDFARAAGLLYTRLEESAS</sequence>
<comment type="caution">
    <text evidence="1">The sequence shown here is derived from an EMBL/GenBank/DDBJ whole genome shotgun (WGS) entry which is preliminary data.</text>
</comment>
<protein>
    <recommendedName>
        <fullName evidence="3">2-dehydro-3-deoxygalactonokinase</fullName>
    </recommendedName>
</protein>